<organism evidence="3 4">
    <name type="scientific">Sabulicella glaciei</name>
    <dbReference type="NCBI Taxonomy" id="2984948"/>
    <lineage>
        <taxon>Bacteria</taxon>
        <taxon>Pseudomonadati</taxon>
        <taxon>Pseudomonadota</taxon>
        <taxon>Alphaproteobacteria</taxon>
        <taxon>Acetobacterales</taxon>
        <taxon>Acetobacteraceae</taxon>
        <taxon>Sabulicella</taxon>
    </lineage>
</organism>
<dbReference type="EMBL" id="JAPFQI010000002">
    <property type="protein sequence ID" value="MCW8085222.1"/>
    <property type="molecule type" value="Genomic_DNA"/>
</dbReference>
<sequence>MVASEPEKDETVLPLAEESAKLEKHSRETGRVRVALRTESVPHEVSETLTSHEFEVSHVPVNRTLEAGEAAPMPRQEADGSWVIPVLEEVLVVERRLVVREEIRLQRHTTEEEIREVVALRRQRAEIERLPPER</sequence>
<name>A0ABT3NST0_9PROT</name>
<reference evidence="3 4" key="1">
    <citation type="submission" date="2022-10" db="EMBL/GenBank/DDBJ databases">
        <title>Roseococcus glaciei nov., sp. nov., isolated from glacier.</title>
        <authorList>
            <person name="Liu Q."/>
            <person name="Xin Y.-H."/>
        </authorList>
    </citation>
    <scope>NUCLEOTIDE SEQUENCE [LARGE SCALE GENOMIC DNA]</scope>
    <source>
        <strain evidence="3 4">MDT2-1-1</strain>
    </source>
</reference>
<feature type="region of interest" description="Disordered" evidence="1">
    <location>
        <begin position="1"/>
        <end position="29"/>
    </location>
</feature>
<evidence type="ECO:0000313" key="3">
    <source>
        <dbReference type="EMBL" id="MCW8085222.1"/>
    </source>
</evidence>
<evidence type="ECO:0000256" key="1">
    <source>
        <dbReference type="SAM" id="MobiDB-lite"/>
    </source>
</evidence>
<accession>A0ABT3NST0</accession>
<comment type="caution">
    <text evidence="3">The sequence shown here is derived from an EMBL/GenBank/DDBJ whole genome shotgun (WGS) entry which is preliminary data.</text>
</comment>
<dbReference type="RefSeq" id="WP_301589073.1">
    <property type="nucleotide sequence ID" value="NZ_JAPFQI010000002.1"/>
</dbReference>
<feature type="domain" description="DUF2382" evidence="2">
    <location>
        <begin position="13"/>
        <end position="127"/>
    </location>
</feature>
<proteinExistence type="predicted"/>
<dbReference type="InterPro" id="IPR019060">
    <property type="entry name" value="DUF2382"/>
</dbReference>
<protein>
    <submittedName>
        <fullName evidence="3">DUF2382 domain-containing protein</fullName>
    </submittedName>
</protein>
<evidence type="ECO:0000259" key="2">
    <source>
        <dbReference type="Pfam" id="PF09557"/>
    </source>
</evidence>
<feature type="compositionally biased region" description="Basic and acidic residues" evidence="1">
    <location>
        <begin position="18"/>
        <end position="29"/>
    </location>
</feature>
<gene>
    <name evidence="3" type="ORF">OF850_06265</name>
</gene>
<evidence type="ECO:0000313" key="4">
    <source>
        <dbReference type="Proteomes" id="UP001526430"/>
    </source>
</evidence>
<dbReference type="Pfam" id="PF09557">
    <property type="entry name" value="DUF2382"/>
    <property type="match status" value="1"/>
</dbReference>
<dbReference type="Proteomes" id="UP001526430">
    <property type="component" value="Unassembled WGS sequence"/>
</dbReference>
<feature type="compositionally biased region" description="Basic and acidic residues" evidence="1">
    <location>
        <begin position="1"/>
        <end position="11"/>
    </location>
</feature>
<keyword evidence="4" id="KW-1185">Reference proteome</keyword>